<dbReference type="Pfam" id="PF12323">
    <property type="entry name" value="HTH_OrfB_IS605"/>
    <property type="match status" value="1"/>
</dbReference>
<evidence type="ECO:0000256" key="7">
    <source>
        <dbReference type="ARBA" id="ARBA00023172"/>
    </source>
</evidence>
<dbReference type="GO" id="GO:0032196">
    <property type="term" value="P:transposition"/>
    <property type="evidence" value="ECO:0007669"/>
    <property type="project" value="UniProtKB-KW"/>
</dbReference>
<dbReference type="InterPro" id="IPR010095">
    <property type="entry name" value="Cas12f1-like_TNB"/>
</dbReference>
<evidence type="ECO:0000256" key="5">
    <source>
        <dbReference type="ARBA" id="ARBA00022833"/>
    </source>
</evidence>
<evidence type="ECO:0000313" key="12">
    <source>
        <dbReference type="Proteomes" id="UP000029067"/>
    </source>
</evidence>
<proteinExistence type="inferred from homology"/>
<comment type="similarity">
    <text evidence="1">In the C-terminal section; belongs to the transposase 35 family.</text>
</comment>
<sequence>MLVTITAKIRIRPTSEQQALLDATLDAYRQACNHVAQYVQKSHDTVQKNVHQANYAMLRSDYRLPSQMACSVTKTVLAKYKALKTTGVNKPTGKWTRPDFRKPQLDLCYNRDYTLRKNVFSVNTLQGRIKVAYFDTTMEQYLNGTHKLGTAKLVSKHGKYFLHIPVTIDVAELKDTNVTHVVGIDRGINFLTATYDSHGKSGFVSGKKIKSKRAHYKNLRKRLQKKGTASARRRLKKIGNRENRWMQDINHCIAKALVTNNPQGTMFVLEDLTGIRNATEKVRVRDRYVMVSWAHYDLEQKLTYKAQLHGQKVVKVDPAYTSQQCPKCGHTERANRNKRLHLFTCKNCHYRSNDDRVAAMNLYRKGINMLVPSDTVETEHDSVSQGAVNRP</sequence>
<evidence type="ECO:0000256" key="2">
    <source>
        <dbReference type="ARBA" id="ARBA00011044"/>
    </source>
</evidence>
<evidence type="ECO:0000259" key="10">
    <source>
        <dbReference type="Pfam" id="PF12323"/>
    </source>
</evidence>
<keyword evidence="5" id="KW-0862">Zinc</keyword>
<dbReference type="GO" id="GO:0003677">
    <property type="term" value="F:DNA binding"/>
    <property type="evidence" value="ECO:0007669"/>
    <property type="project" value="UniProtKB-KW"/>
</dbReference>
<dbReference type="Pfam" id="PF07282">
    <property type="entry name" value="Cas12f1-like_TNB"/>
    <property type="match status" value="1"/>
</dbReference>
<feature type="domain" description="Transposase putative helix-turn-helix" evidence="10">
    <location>
        <begin position="1"/>
        <end position="35"/>
    </location>
</feature>
<dbReference type="GO" id="GO:0006310">
    <property type="term" value="P:DNA recombination"/>
    <property type="evidence" value="ECO:0007669"/>
    <property type="project" value="UniProtKB-KW"/>
</dbReference>
<dbReference type="InterPro" id="IPR021027">
    <property type="entry name" value="Transposase_put_HTH"/>
</dbReference>
<evidence type="ECO:0000256" key="3">
    <source>
        <dbReference type="ARBA" id="ARBA00022578"/>
    </source>
</evidence>
<reference evidence="11 12" key="1">
    <citation type="submission" date="2014-03" db="EMBL/GenBank/DDBJ databases">
        <title>Genomics of Bifidobacteria.</title>
        <authorList>
            <person name="Ventura M."/>
            <person name="Milani C."/>
            <person name="Lugli G.A."/>
        </authorList>
    </citation>
    <scope>NUCLEOTIDE SEQUENCE [LARGE SCALE GENOMIC DNA]</scope>
    <source>
        <strain evidence="11 12">LMG 10738</strain>
    </source>
</reference>
<dbReference type="RefSeq" id="WP_051921009.1">
    <property type="nucleotide sequence ID" value="NZ_JGYV01000024.1"/>
</dbReference>
<gene>
    <name evidence="11" type="ORF">BCUN_1575</name>
</gene>
<comment type="caution">
    <text evidence="11">The sequence shown here is derived from an EMBL/GenBank/DDBJ whole genome shotgun (WGS) entry which is preliminary data.</text>
</comment>
<dbReference type="EMBL" id="JGYV01000024">
    <property type="protein sequence ID" value="KFI59808.1"/>
    <property type="molecule type" value="Genomic_DNA"/>
</dbReference>
<keyword evidence="6" id="KW-0238">DNA-binding</keyword>
<evidence type="ECO:0000259" key="8">
    <source>
        <dbReference type="Pfam" id="PF01385"/>
    </source>
</evidence>
<feature type="domain" description="Probable transposase IS891/IS1136/IS1341" evidence="8">
    <location>
        <begin position="163"/>
        <end position="263"/>
    </location>
</feature>
<comment type="similarity">
    <text evidence="2">In the N-terminal section; belongs to the transposase 2 family.</text>
</comment>
<evidence type="ECO:0000256" key="1">
    <source>
        <dbReference type="ARBA" id="ARBA00008761"/>
    </source>
</evidence>
<dbReference type="eggNOG" id="COG0675">
    <property type="taxonomic scope" value="Bacteria"/>
</dbReference>
<name>A0A087AM08_9BIFI</name>
<dbReference type="Pfam" id="PF01385">
    <property type="entry name" value="OrfB_IS605"/>
    <property type="match status" value="1"/>
</dbReference>
<dbReference type="OrthoDB" id="4278026at2"/>
<dbReference type="NCBIfam" id="TIGR01766">
    <property type="entry name" value="IS200/IS605 family accessory protein TnpB-like domain"/>
    <property type="match status" value="1"/>
</dbReference>
<keyword evidence="4" id="KW-0479">Metal-binding</keyword>
<evidence type="ECO:0000259" key="9">
    <source>
        <dbReference type="Pfam" id="PF07282"/>
    </source>
</evidence>
<dbReference type="PANTHER" id="PTHR30405:SF11">
    <property type="entry name" value="RNA-GUIDED DNA ENDONUCLEASE RV2885C-RELATED"/>
    <property type="match status" value="1"/>
</dbReference>
<dbReference type="PANTHER" id="PTHR30405">
    <property type="entry name" value="TRANSPOSASE"/>
    <property type="match status" value="1"/>
</dbReference>
<feature type="domain" description="Cas12f1-like TNB" evidence="9">
    <location>
        <begin position="295"/>
        <end position="362"/>
    </location>
</feature>
<dbReference type="STRING" id="1688.BCUN_1575"/>
<dbReference type="NCBIfam" id="NF040570">
    <property type="entry name" value="guided_TnpB"/>
    <property type="match status" value="1"/>
</dbReference>
<keyword evidence="12" id="KW-1185">Reference proteome</keyword>
<evidence type="ECO:0000256" key="6">
    <source>
        <dbReference type="ARBA" id="ARBA00023125"/>
    </source>
</evidence>
<evidence type="ECO:0000313" key="11">
    <source>
        <dbReference type="EMBL" id="KFI59808.1"/>
    </source>
</evidence>
<evidence type="ECO:0000256" key="4">
    <source>
        <dbReference type="ARBA" id="ARBA00022723"/>
    </source>
</evidence>
<organism evidence="11 12">
    <name type="scientific">Bifidobacterium cuniculi</name>
    <dbReference type="NCBI Taxonomy" id="1688"/>
    <lineage>
        <taxon>Bacteria</taxon>
        <taxon>Bacillati</taxon>
        <taxon>Actinomycetota</taxon>
        <taxon>Actinomycetes</taxon>
        <taxon>Bifidobacteriales</taxon>
        <taxon>Bifidobacteriaceae</taxon>
        <taxon>Bifidobacterium</taxon>
    </lineage>
</organism>
<dbReference type="AlphaFoldDB" id="A0A087AM08"/>
<keyword evidence="7" id="KW-0233">DNA recombination</keyword>
<accession>A0A087AM08</accession>
<dbReference type="InterPro" id="IPR001959">
    <property type="entry name" value="Transposase"/>
</dbReference>
<dbReference type="Proteomes" id="UP000029067">
    <property type="component" value="Unassembled WGS sequence"/>
</dbReference>
<keyword evidence="3" id="KW-0815">Transposition</keyword>
<dbReference type="GO" id="GO:0046872">
    <property type="term" value="F:metal ion binding"/>
    <property type="evidence" value="ECO:0007669"/>
    <property type="project" value="UniProtKB-KW"/>
</dbReference>
<protein>
    <submittedName>
        <fullName evidence="11">Putative transposase</fullName>
    </submittedName>
</protein>
<dbReference type="InterPro" id="IPR051399">
    <property type="entry name" value="RNA-guided_DNA_endo/Transpos"/>
</dbReference>